<protein>
    <submittedName>
        <fullName evidence="2">Uncharacterized protein</fullName>
    </submittedName>
</protein>
<keyword evidence="2" id="KW-0614">Plasmid</keyword>
<dbReference type="EMBL" id="KF602051">
    <property type="protein sequence ID" value="AHE40185.1"/>
    <property type="molecule type" value="Genomic_DNA"/>
</dbReference>
<reference evidence="2" key="1">
    <citation type="submission" date="2013-09" db="EMBL/GenBank/DDBJ databases">
        <title>Complete nucleotide sequence of Streptomyces linear plasmid pFRL6.</title>
        <authorList>
            <person name="Chen Z."/>
            <person name="Fang P."/>
            <person name="Qin Z."/>
        </authorList>
    </citation>
    <scope>NUCLEOTIDE SEQUENCE</scope>
    <source>
        <plasmid evidence="2">pFRL6</plasmid>
    </source>
</reference>
<evidence type="ECO:0000256" key="1">
    <source>
        <dbReference type="SAM" id="MobiDB-lite"/>
    </source>
</evidence>
<evidence type="ECO:0000313" key="2">
    <source>
        <dbReference type="EMBL" id="AHE40185.1"/>
    </source>
</evidence>
<organism evidence="2">
    <name type="scientific">Streptomyces sp. F12</name>
    <dbReference type="NCBI Taxonomy" id="1436084"/>
    <lineage>
        <taxon>Bacteria</taxon>
        <taxon>Bacillati</taxon>
        <taxon>Actinomycetota</taxon>
        <taxon>Actinomycetes</taxon>
        <taxon>Kitasatosporales</taxon>
        <taxon>Streptomycetaceae</taxon>
        <taxon>Streptomyces</taxon>
    </lineage>
</organism>
<accession>V9Z3X1</accession>
<dbReference type="AlphaFoldDB" id="V9Z3X1"/>
<dbReference type="RefSeq" id="WP_024127449.1">
    <property type="nucleotide sequence ID" value="NC_023286.1"/>
</dbReference>
<feature type="compositionally biased region" description="Basic and acidic residues" evidence="1">
    <location>
        <begin position="1"/>
        <end position="34"/>
    </location>
</feature>
<name>V9Z3X1_9ACTN</name>
<geneLocation type="plasmid" evidence="2">
    <name>pFRL6</name>
</geneLocation>
<feature type="compositionally biased region" description="Low complexity" evidence="1">
    <location>
        <begin position="132"/>
        <end position="149"/>
    </location>
</feature>
<gene>
    <name evidence="2" type="ORF">pFRL6_98</name>
</gene>
<sequence length="285" mass="30979">MTQPEHDTDPARTSAHDTDGADRRSAPTESDGERTAAQWRQLLRDEPPPDELADLSWRARRRGRRAWKSARRTQREQWIKAERRKVPTPITVPIIALVLAGAVGLTSWLQGGHDQPAGTRPAPSTNPTVAGAPSTDAATPTPATTASPTAPRPATPDGIARAFVTAYCTRKPLQDGSHKAAVERAAPYASAPLVTNLIKHDDKDFNQLVAAQAVTATPTTVTISQPTAEQRPAPDTAVRMYRQATVVITVEGTDNYRYTRHLTLEIARADVGQPWMVTRVLGLKE</sequence>
<feature type="region of interest" description="Disordered" evidence="1">
    <location>
        <begin position="1"/>
        <end position="76"/>
    </location>
</feature>
<proteinExistence type="predicted"/>
<feature type="compositionally biased region" description="Basic residues" evidence="1">
    <location>
        <begin position="58"/>
        <end position="72"/>
    </location>
</feature>
<feature type="region of interest" description="Disordered" evidence="1">
    <location>
        <begin position="111"/>
        <end position="157"/>
    </location>
</feature>